<sequence>MGGAAAVAAALVVVPAPAASADDSLTDIGITQTGDLVAGGGKIFVSGGDRIAVTDAEGTLIGTVTGLSGAAGLAITPDATRLYAALRGSNEVAEIDTGSLTVTRRFDLAEDRCPTHLSLTGDRLWVGYGCAYTTYHVGVASLDLSAAAPEPVRFPVSPMSDAPLVAAAGNTLVVGETSTSSGNLEVYDLSGAAAVKRGEIPDRFSSYMTGALYDLALTPDGSTVIPAFDFPTQYDAWDTTTLTKVRSYGADEPSGDRDSPTVVAISPDGTQVATSGRFSKKVKLYDTATTAKLYTDQSPAQSVMPGTLAFLGDTVYGVVGDSSGCPAPQYTCGFKLWRLDRATLPGSTLTMMAPADAVALEPLTVTGRLTLTDGSALAAKPLTVTRRLPDGTIATLPAATTSADGAFTFTDIPPVAGTISYRVLWDGTEDTRWSAASATVTLAKHPTSITLTGPTDGTVGVPLQMHGTLDFGRPPADDDAVVRIYRRIASGMGSRTIVLTTVSPGADGSFAFTDTPAEAGTYTYGAEWKGDQATVYAAAKHQLKVTAAG</sequence>
<keyword evidence="3" id="KW-1185">Reference proteome</keyword>
<dbReference type="PANTHER" id="PTHR47197">
    <property type="entry name" value="PROTEIN NIRF"/>
    <property type="match status" value="1"/>
</dbReference>
<protein>
    <recommendedName>
        <fullName evidence="4">WD40 repeat domain-containing protein</fullName>
    </recommendedName>
</protein>
<proteinExistence type="predicted"/>
<dbReference type="Proteomes" id="UP000313066">
    <property type="component" value="Unassembled WGS sequence"/>
</dbReference>
<evidence type="ECO:0000313" key="2">
    <source>
        <dbReference type="EMBL" id="KAB8184494.1"/>
    </source>
</evidence>
<reference evidence="2 3" key="1">
    <citation type="submission" date="2019-10" db="EMBL/GenBank/DDBJ databases">
        <title>Nonomuraea sp. nov., isolated from Phyllanthus amarus.</title>
        <authorList>
            <person name="Klykleung N."/>
            <person name="Tanasupawat S."/>
        </authorList>
    </citation>
    <scope>NUCLEOTIDE SEQUENCE [LARGE SCALE GENOMIC DNA]</scope>
    <source>
        <strain evidence="2 3">CR1-09</strain>
    </source>
</reference>
<dbReference type="EMBL" id="VDMA02000007">
    <property type="protein sequence ID" value="KAB8184494.1"/>
    <property type="molecule type" value="Genomic_DNA"/>
</dbReference>
<organism evidence="2 3">
    <name type="scientific">Microbispora catharanthi</name>
    <dbReference type="NCBI Taxonomy" id="1712871"/>
    <lineage>
        <taxon>Bacteria</taxon>
        <taxon>Bacillati</taxon>
        <taxon>Actinomycetota</taxon>
        <taxon>Actinomycetes</taxon>
        <taxon>Streptosporangiales</taxon>
        <taxon>Streptosporangiaceae</taxon>
        <taxon>Microbispora</taxon>
    </lineage>
</organism>
<comment type="caution">
    <text evidence="2">The sequence shown here is derived from an EMBL/GenBank/DDBJ whole genome shotgun (WGS) entry which is preliminary data.</text>
</comment>
<dbReference type="RefSeq" id="WP_139575114.1">
    <property type="nucleotide sequence ID" value="NZ_VDMA02000007.1"/>
</dbReference>
<evidence type="ECO:0000256" key="1">
    <source>
        <dbReference type="SAM" id="SignalP"/>
    </source>
</evidence>
<feature type="signal peptide" evidence="1">
    <location>
        <begin position="1"/>
        <end position="21"/>
    </location>
</feature>
<keyword evidence="1" id="KW-0732">Signal</keyword>
<dbReference type="Gene3D" id="2.130.10.10">
    <property type="entry name" value="YVTN repeat-like/Quinoprotein amine dehydrogenase"/>
    <property type="match status" value="2"/>
</dbReference>
<dbReference type="SUPFAM" id="SSF50974">
    <property type="entry name" value="Nitrous oxide reductase, N-terminal domain"/>
    <property type="match status" value="1"/>
</dbReference>
<evidence type="ECO:0008006" key="4">
    <source>
        <dbReference type="Google" id="ProtNLM"/>
    </source>
</evidence>
<accession>A0A5N6BVH3</accession>
<feature type="chain" id="PRO_5024301221" description="WD40 repeat domain-containing protein" evidence="1">
    <location>
        <begin position="22"/>
        <end position="549"/>
    </location>
</feature>
<evidence type="ECO:0000313" key="3">
    <source>
        <dbReference type="Proteomes" id="UP000313066"/>
    </source>
</evidence>
<dbReference type="PANTHER" id="PTHR47197:SF3">
    <property type="entry name" value="DIHYDRO-HEME D1 DEHYDROGENASE"/>
    <property type="match status" value="1"/>
</dbReference>
<dbReference type="InterPro" id="IPR011045">
    <property type="entry name" value="N2O_reductase_N"/>
</dbReference>
<gene>
    <name evidence="2" type="ORF">FH610_015405</name>
</gene>
<dbReference type="AlphaFoldDB" id="A0A5N6BVH3"/>
<name>A0A5N6BVH3_9ACTN</name>
<dbReference type="InterPro" id="IPR015943">
    <property type="entry name" value="WD40/YVTN_repeat-like_dom_sf"/>
</dbReference>
<dbReference type="InterPro" id="IPR051200">
    <property type="entry name" value="Host-pathogen_enzymatic-act"/>
</dbReference>